<dbReference type="Gene3D" id="1.10.510.10">
    <property type="entry name" value="Transferase(Phosphotransferase) domain 1"/>
    <property type="match status" value="1"/>
</dbReference>
<evidence type="ECO:0000313" key="2">
    <source>
        <dbReference type="Proteomes" id="UP001178508"/>
    </source>
</evidence>
<name>A0AAV1HMC3_XYRNO</name>
<proteinExistence type="predicted"/>
<keyword evidence="1" id="KW-0238">DNA-binding</keyword>
<reference evidence="1" key="1">
    <citation type="submission" date="2023-08" db="EMBL/GenBank/DDBJ databases">
        <authorList>
            <person name="Alioto T."/>
            <person name="Alioto T."/>
            <person name="Gomez Garrido J."/>
        </authorList>
    </citation>
    <scope>NUCLEOTIDE SEQUENCE</scope>
</reference>
<sequence length="102" mass="12047">MDLQRGHDKDYHLFVDLIKKMMDTDPEQRIKPHEVLQHPFTTEIVPQRSFRDTTVIMESGVAVLMDTICSEYHQPEEGKTKEEEIWRSTHLSAEYEETKNNS</sequence>
<gene>
    <name evidence="1" type="ORF">XNOV1_A026624</name>
</gene>
<dbReference type="AlphaFoldDB" id="A0AAV1HMC3"/>
<dbReference type="GO" id="GO:0003677">
    <property type="term" value="F:DNA binding"/>
    <property type="evidence" value="ECO:0007669"/>
    <property type="project" value="UniProtKB-KW"/>
</dbReference>
<dbReference type="InterPro" id="IPR011009">
    <property type="entry name" value="Kinase-like_dom_sf"/>
</dbReference>
<keyword evidence="1" id="KW-0808">Transferase</keyword>
<keyword evidence="1" id="KW-0418">Kinase</keyword>
<keyword evidence="1" id="KW-0371">Homeobox</keyword>
<evidence type="ECO:0000313" key="1">
    <source>
        <dbReference type="EMBL" id="CAJ1087230.1"/>
    </source>
</evidence>
<dbReference type="GO" id="GO:0016301">
    <property type="term" value="F:kinase activity"/>
    <property type="evidence" value="ECO:0007669"/>
    <property type="project" value="UniProtKB-KW"/>
</dbReference>
<dbReference type="EMBL" id="OY660887">
    <property type="protein sequence ID" value="CAJ1087230.1"/>
    <property type="molecule type" value="Genomic_DNA"/>
</dbReference>
<dbReference type="Proteomes" id="UP001178508">
    <property type="component" value="Chromosome 24"/>
</dbReference>
<accession>A0AAV1HMC3</accession>
<organism evidence="1 2">
    <name type="scientific">Xyrichtys novacula</name>
    <name type="common">Pearly razorfish</name>
    <name type="synonym">Hemipteronotus novacula</name>
    <dbReference type="NCBI Taxonomy" id="13765"/>
    <lineage>
        <taxon>Eukaryota</taxon>
        <taxon>Metazoa</taxon>
        <taxon>Chordata</taxon>
        <taxon>Craniata</taxon>
        <taxon>Vertebrata</taxon>
        <taxon>Euteleostomi</taxon>
        <taxon>Actinopterygii</taxon>
        <taxon>Neopterygii</taxon>
        <taxon>Teleostei</taxon>
        <taxon>Neoteleostei</taxon>
        <taxon>Acanthomorphata</taxon>
        <taxon>Eupercaria</taxon>
        <taxon>Labriformes</taxon>
        <taxon>Labridae</taxon>
        <taxon>Xyrichtys</taxon>
    </lineage>
</organism>
<protein>
    <submittedName>
        <fullName evidence="1">Homeodomain-interacting protein kinase 2-like</fullName>
    </submittedName>
</protein>
<dbReference type="SUPFAM" id="SSF56112">
    <property type="entry name" value="Protein kinase-like (PK-like)"/>
    <property type="match status" value="1"/>
</dbReference>
<keyword evidence="2" id="KW-1185">Reference proteome</keyword>